<keyword evidence="4" id="KW-1185">Reference proteome</keyword>
<accession>A0A8J8JQS2</accession>
<dbReference type="AlphaFoldDB" id="A0A8J8JQS2"/>
<dbReference type="Proteomes" id="UP000598971">
    <property type="component" value="Unassembled WGS sequence"/>
</dbReference>
<evidence type="ECO:0000259" key="1">
    <source>
        <dbReference type="Pfam" id="PF09983"/>
    </source>
</evidence>
<dbReference type="InterPro" id="IPR024534">
    <property type="entry name" value="JetD_C"/>
</dbReference>
<dbReference type="EMBL" id="WHPF01000004">
    <property type="protein sequence ID" value="NNV55052.1"/>
    <property type="molecule type" value="Genomic_DNA"/>
</dbReference>
<feature type="domain" description="DUF3322" evidence="2">
    <location>
        <begin position="4"/>
        <end position="187"/>
    </location>
</feature>
<dbReference type="Pfam" id="PF11795">
    <property type="entry name" value="DUF3322"/>
    <property type="match status" value="1"/>
</dbReference>
<comment type="caution">
    <text evidence="3">The sequence shown here is derived from an EMBL/GenBank/DDBJ whole genome shotgun (WGS) entry which is preliminary data.</text>
</comment>
<evidence type="ECO:0008006" key="5">
    <source>
        <dbReference type="Google" id="ProtNLM"/>
    </source>
</evidence>
<evidence type="ECO:0000313" key="3">
    <source>
        <dbReference type="EMBL" id="NNV55052.1"/>
    </source>
</evidence>
<reference evidence="3" key="1">
    <citation type="submission" date="2019-10" db="EMBL/GenBank/DDBJ databases">
        <title>Draft genome sequence of Panacibacter sp. KCS-6.</title>
        <authorList>
            <person name="Yim K.J."/>
        </authorList>
    </citation>
    <scope>NUCLEOTIDE SEQUENCE</scope>
    <source>
        <strain evidence="3">KCS-6</strain>
    </source>
</reference>
<sequence>MITPKDIKEHCIKWWKEILLSSVDSAPCFPREINRIGKVGSKDILSKLSVYKESIELLRNNSKAIKKHGYSLILSEKLFDKIGRQSVPEKISIDSIEDYLKITDKEKEYNVFLKNLSLIKTELPRLIEWVKLNPTKLVEHNTWADTLKVCQFFLETPLPNMYIRQLPIDIHTKYILENKSIIQPLLDFLIPEYLNKDETKFELRYSLKYSEPLIRIRFLDTSLSPIYNATDISLTLSEFRNIKTDCVNIFVAENIMNFLTLPYLSKTIAIWSGGGFSVSYLRDIDWIKRKQFFYWGDLDAQGFQILNQFRKYFQNTVAVMMDEETLSSFKSASGTPASNQNLQQLTDKELKLYNYLRQNNIRLEQEKITQTFSEKSIYELYNKMKLPNQIDNHIHKT</sequence>
<gene>
    <name evidence="3" type="ORF">GD597_06250</name>
</gene>
<dbReference type="InterPro" id="IPR024537">
    <property type="entry name" value="DUF3322"/>
</dbReference>
<protein>
    <recommendedName>
        <fullName evidence="5">Wadjet protein JetD C-terminal domain-containing protein</fullName>
    </recommendedName>
</protein>
<evidence type="ECO:0000313" key="4">
    <source>
        <dbReference type="Proteomes" id="UP000598971"/>
    </source>
</evidence>
<proteinExistence type="predicted"/>
<dbReference type="Pfam" id="PF09983">
    <property type="entry name" value="JetD_C"/>
    <property type="match status" value="1"/>
</dbReference>
<name>A0A8J8JQS2_9BACT</name>
<evidence type="ECO:0000259" key="2">
    <source>
        <dbReference type="Pfam" id="PF11795"/>
    </source>
</evidence>
<dbReference type="RefSeq" id="WP_171606983.1">
    <property type="nucleotide sequence ID" value="NZ_WHPF01000004.1"/>
</dbReference>
<organism evidence="3 4">
    <name type="scientific">Limnovirga soli</name>
    <dbReference type="NCBI Taxonomy" id="2656915"/>
    <lineage>
        <taxon>Bacteria</taxon>
        <taxon>Pseudomonadati</taxon>
        <taxon>Bacteroidota</taxon>
        <taxon>Chitinophagia</taxon>
        <taxon>Chitinophagales</taxon>
        <taxon>Chitinophagaceae</taxon>
        <taxon>Limnovirga</taxon>
    </lineage>
</organism>
<feature type="domain" description="Wadjet protein JetD C-terminal" evidence="1">
    <location>
        <begin position="208"/>
        <end position="370"/>
    </location>
</feature>